<proteinExistence type="predicted"/>
<feature type="transmembrane region" description="Helical" evidence="5">
    <location>
        <begin position="45"/>
        <end position="67"/>
    </location>
</feature>
<organism evidence="7 8">
    <name type="scientific">Exophiala aquamarina CBS 119918</name>
    <dbReference type="NCBI Taxonomy" id="1182545"/>
    <lineage>
        <taxon>Eukaryota</taxon>
        <taxon>Fungi</taxon>
        <taxon>Dikarya</taxon>
        <taxon>Ascomycota</taxon>
        <taxon>Pezizomycotina</taxon>
        <taxon>Eurotiomycetes</taxon>
        <taxon>Chaetothyriomycetidae</taxon>
        <taxon>Chaetothyriales</taxon>
        <taxon>Herpotrichiellaceae</taxon>
        <taxon>Exophiala</taxon>
    </lineage>
</organism>
<dbReference type="GO" id="GO:0022857">
    <property type="term" value="F:transmembrane transporter activity"/>
    <property type="evidence" value="ECO:0007669"/>
    <property type="project" value="InterPro"/>
</dbReference>
<dbReference type="GeneID" id="25282021"/>
<dbReference type="Pfam" id="PF07690">
    <property type="entry name" value="MFS_1"/>
    <property type="match status" value="1"/>
</dbReference>
<dbReference type="SUPFAM" id="SSF103473">
    <property type="entry name" value="MFS general substrate transporter"/>
    <property type="match status" value="1"/>
</dbReference>
<evidence type="ECO:0000313" key="8">
    <source>
        <dbReference type="Proteomes" id="UP000027920"/>
    </source>
</evidence>
<feature type="transmembrane region" description="Helical" evidence="5">
    <location>
        <begin position="353"/>
        <end position="372"/>
    </location>
</feature>
<comment type="subcellular location">
    <subcellularLocation>
        <location evidence="1">Membrane</location>
        <topology evidence="1">Multi-pass membrane protein</topology>
    </subcellularLocation>
</comment>
<name>A0A072PAY1_9EURO</name>
<dbReference type="PROSITE" id="PS50850">
    <property type="entry name" value="MFS"/>
    <property type="match status" value="1"/>
</dbReference>
<dbReference type="InterPro" id="IPR020846">
    <property type="entry name" value="MFS_dom"/>
</dbReference>
<feature type="transmembrane region" description="Helical" evidence="5">
    <location>
        <begin position="314"/>
        <end position="333"/>
    </location>
</feature>
<feature type="transmembrane region" description="Helical" evidence="5">
    <location>
        <begin position="247"/>
        <end position="266"/>
    </location>
</feature>
<dbReference type="PANTHER" id="PTHR23501">
    <property type="entry name" value="MAJOR FACILITATOR SUPERFAMILY"/>
    <property type="match status" value="1"/>
</dbReference>
<evidence type="ECO:0000256" key="3">
    <source>
        <dbReference type="ARBA" id="ARBA00022989"/>
    </source>
</evidence>
<dbReference type="InterPro" id="IPR005829">
    <property type="entry name" value="Sugar_transporter_CS"/>
</dbReference>
<evidence type="ECO:0000259" key="6">
    <source>
        <dbReference type="PROSITE" id="PS50850"/>
    </source>
</evidence>
<dbReference type="Gene3D" id="1.20.1250.20">
    <property type="entry name" value="MFS general substrate transporter like domains"/>
    <property type="match status" value="2"/>
</dbReference>
<sequence>MVSNCEMSSKDVNGVLKASQVVSSNRNIPSSDTVGEVVTSPEGRVTAGAVLTVIAVVFVYMGHMLQINGLGFLGQTITSDIGGQDKTAWLVIIFALVPTVAGPPISQIADFWGRKWLVVITAYISMVGCIIFSRSDSIGMALGSSVVAGASSACQSILHAVPSEVLPRRYRPWAQTAVILSAGIGAIFGLYAAGGMVETNVSGWRPYFYMLASVYFIGGSLVLVFYRPKPRQEQQLSLSAKLHALDLPAMGLIIVSLLTLCIGLGYSNNPYPWTNVHVLAPFVVGVVSIGGLAWYSIFYNIHGLFDHDLYQTRNFAIAQAGVFTESLAFIAVANYFGFQCSLIYGQGHFTSGLIYSIVYYASIVTTLLTGWYCSRTKKVRPPALLAFIAFGIYFILMATATRSTPVANLWGYNVFIGMGLALSLNPLVVAAQLSTPARLISTGTGLLIATRALGGSVGLAIFNALFNSTVQKNLVSKILAAIIPLGLPEASVEPFVSALAARNEELLAKVPGVTPDIIEAGLQGMLDAYGLAFRNVYITGACFSAAAFLSTRLPIFIYSPFHNDG</sequence>
<dbReference type="OrthoDB" id="4161376at2759"/>
<dbReference type="PROSITE" id="PS00216">
    <property type="entry name" value="SUGAR_TRANSPORT_1"/>
    <property type="match status" value="1"/>
</dbReference>
<protein>
    <recommendedName>
        <fullName evidence="6">Major facilitator superfamily (MFS) profile domain-containing protein</fullName>
    </recommendedName>
</protein>
<dbReference type="AlphaFoldDB" id="A0A072PAY1"/>
<dbReference type="InterPro" id="IPR011701">
    <property type="entry name" value="MFS"/>
</dbReference>
<gene>
    <name evidence="7" type="ORF">A1O9_07107</name>
</gene>
<feature type="transmembrane region" description="Helical" evidence="5">
    <location>
        <begin position="384"/>
        <end position="403"/>
    </location>
</feature>
<keyword evidence="2 5" id="KW-0812">Transmembrane</keyword>
<feature type="transmembrane region" description="Helical" evidence="5">
    <location>
        <begin position="116"/>
        <end position="133"/>
    </location>
</feature>
<feature type="transmembrane region" description="Helical" evidence="5">
    <location>
        <begin position="173"/>
        <end position="194"/>
    </location>
</feature>
<feature type="transmembrane region" description="Helical" evidence="5">
    <location>
        <begin position="409"/>
        <end position="433"/>
    </location>
</feature>
<feature type="domain" description="Major facilitator superfamily (MFS) profile" evidence="6">
    <location>
        <begin position="50"/>
        <end position="491"/>
    </location>
</feature>
<feature type="transmembrane region" description="Helical" evidence="5">
    <location>
        <begin position="445"/>
        <end position="466"/>
    </location>
</feature>
<evidence type="ECO:0000256" key="1">
    <source>
        <dbReference type="ARBA" id="ARBA00004141"/>
    </source>
</evidence>
<dbReference type="HOGENOM" id="CLU_000960_25_1_1"/>
<keyword evidence="3 5" id="KW-1133">Transmembrane helix</keyword>
<comment type="caution">
    <text evidence="7">The sequence shown here is derived from an EMBL/GenBank/DDBJ whole genome shotgun (WGS) entry which is preliminary data.</text>
</comment>
<dbReference type="GO" id="GO:0005886">
    <property type="term" value="C:plasma membrane"/>
    <property type="evidence" value="ECO:0007669"/>
    <property type="project" value="TreeGrafter"/>
</dbReference>
<evidence type="ECO:0000256" key="4">
    <source>
        <dbReference type="ARBA" id="ARBA00023136"/>
    </source>
</evidence>
<reference evidence="7 8" key="1">
    <citation type="submission" date="2013-03" db="EMBL/GenBank/DDBJ databases">
        <title>The Genome Sequence of Exophiala aquamarina CBS 119918.</title>
        <authorList>
            <consortium name="The Broad Institute Genomics Platform"/>
            <person name="Cuomo C."/>
            <person name="de Hoog S."/>
            <person name="Gorbushina A."/>
            <person name="Walker B."/>
            <person name="Young S.K."/>
            <person name="Zeng Q."/>
            <person name="Gargeya S."/>
            <person name="Fitzgerald M."/>
            <person name="Haas B."/>
            <person name="Abouelleil A."/>
            <person name="Allen A.W."/>
            <person name="Alvarado L."/>
            <person name="Arachchi H.M."/>
            <person name="Berlin A.M."/>
            <person name="Chapman S.B."/>
            <person name="Gainer-Dewar J."/>
            <person name="Goldberg J."/>
            <person name="Griggs A."/>
            <person name="Gujja S."/>
            <person name="Hansen M."/>
            <person name="Howarth C."/>
            <person name="Imamovic A."/>
            <person name="Ireland A."/>
            <person name="Larimer J."/>
            <person name="McCowan C."/>
            <person name="Murphy C."/>
            <person name="Pearson M."/>
            <person name="Poon T.W."/>
            <person name="Priest M."/>
            <person name="Roberts A."/>
            <person name="Saif S."/>
            <person name="Shea T."/>
            <person name="Sisk P."/>
            <person name="Sykes S."/>
            <person name="Wortman J."/>
            <person name="Nusbaum C."/>
            <person name="Birren B."/>
        </authorList>
    </citation>
    <scope>NUCLEOTIDE SEQUENCE [LARGE SCALE GENOMIC DNA]</scope>
    <source>
        <strain evidence="7 8">CBS 119918</strain>
    </source>
</reference>
<feature type="transmembrane region" description="Helical" evidence="5">
    <location>
        <begin position="278"/>
        <end position="302"/>
    </location>
</feature>
<evidence type="ECO:0000256" key="5">
    <source>
        <dbReference type="SAM" id="Phobius"/>
    </source>
</evidence>
<dbReference type="PANTHER" id="PTHR23501:SF195">
    <property type="entry name" value="PEP5"/>
    <property type="match status" value="1"/>
</dbReference>
<dbReference type="VEuPathDB" id="FungiDB:A1O9_07107"/>
<accession>A0A072PAY1</accession>
<dbReference type="Proteomes" id="UP000027920">
    <property type="component" value="Unassembled WGS sequence"/>
</dbReference>
<dbReference type="RefSeq" id="XP_013259507.1">
    <property type="nucleotide sequence ID" value="XM_013404053.1"/>
</dbReference>
<keyword evidence="8" id="KW-1185">Reference proteome</keyword>
<feature type="transmembrane region" description="Helical" evidence="5">
    <location>
        <begin position="206"/>
        <end position="226"/>
    </location>
</feature>
<evidence type="ECO:0000313" key="7">
    <source>
        <dbReference type="EMBL" id="KEF56917.1"/>
    </source>
</evidence>
<dbReference type="EMBL" id="AMGV01000005">
    <property type="protein sequence ID" value="KEF56917.1"/>
    <property type="molecule type" value="Genomic_DNA"/>
</dbReference>
<keyword evidence="4 5" id="KW-0472">Membrane</keyword>
<feature type="transmembrane region" description="Helical" evidence="5">
    <location>
        <begin position="87"/>
        <end position="104"/>
    </location>
</feature>
<dbReference type="InterPro" id="IPR036259">
    <property type="entry name" value="MFS_trans_sf"/>
</dbReference>
<evidence type="ECO:0000256" key="2">
    <source>
        <dbReference type="ARBA" id="ARBA00022692"/>
    </source>
</evidence>